<name>A0ABQ9VVR5_SAGOE</name>
<evidence type="ECO:0000256" key="9">
    <source>
        <dbReference type="ARBA" id="ARBA00023180"/>
    </source>
</evidence>
<evidence type="ECO:0000256" key="7">
    <source>
        <dbReference type="ARBA" id="ARBA00022989"/>
    </source>
</evidence>
<dbReference type="Proteomes" id="UP001266305">
    <property type="component" value="Unassembled WGS sequence"/>
</dbReference>
<comment type="subcellular location">
    <subcellularLocation>
        <location evidence="1">Golgi apparatus membrane</location>
        <topology evidence="1">Single-pass type II membrane protein</topology>
    </subcellularLocation>
</comment>
<evidence type="ECO:0000256" key="5">
    <source>
        <dbReference type="ARBA" id="ARBA00022692"/>
    </source>
</evidence>
<evidence type="ECO:0000256" key="1">
    <source>
        <dbReference type="ARBA" id="ARBA00004323"/>
    </source>
</evidence>
<keyword evidence="3" id="KW-0328">Glycosyltransferase</keyword>
<dbReference type="EMBL" id="JASSZA010000004">
    <property type="protein sequence ID" value="KAK2113476.1"/>
    <property type="molecule type" value="Genomic_DNA"/>
</dbReference>
<comment type="caution">
    <text evidence="11">The sequence shown here is derived from an EMBL/GenBank/DDBJ whole genome shotgun (WGS) entry which is preliminary data.</text>
</comment>
<dbReference type="InterPro" id="IPR003406">
    <property type="entry name" value="Glyco_trans_14"/>
</dbReference>
<evidence type="ECO:0000256" key="10">
    <source>
        <dbReference type="ARBA" id="ARBA00038150"/>
    </source>
</evidence>
<organism evidence="11 12">
    <name type="scientific">Saguinus oedipus</name>
    <name type="common">Cotton-top tamarin</name>
    <name type="synonym">Oedipomidas oedipus</name>
    <dbReference type="NCBI Taxonomy" id="9490"/>
    <lineage>
        <taxon>Eukaryota</taxon>
        <taxon>Metazoa</taxon>
        <taxon>Chordata</taxon>
        <taxon>Craniata</taxon>
        <taxon>Vertebrata</taxon>
        <taxon>Euteleostomi</taxon>
        <taxon>Mammalia</taxon>
        <taxon>Eutheria</taxon>
        <taxon>Euarchontoglires</taxon>
        <taxon>Primates</taxon>
        <taxon>Haplorrhini</taxon>
        <taxon>Platyrrhini</taxon>
        <taxon>Cebidae</taxon>
        <taxon>Callitrichinae</taxon>
        <taxon>Saguinus</taxon>
    </lineage>
</organism>
<feature type="non-terminal residue" evidence="11">
    <location>
        <position position="72"/>
    </location>
</feature>
<keyword evidence="9" id="KW-0325">Glycoprotein</keyword>
<comment type="similarity">
    <text evidence="10">Belongs to the glycosyltransferase 14 family.</text>
</comment>
<evidence type="ECO:0000313" key="12">
    <source>
        <dbReference type="Proteomes" id="UP001266305"/>
    </source>
</evidence>
<dbReference type="PANTHER" id="PTHR19297">
    <property type="entry name" value="GLYCOSYLTRANSFERASE 14 FAMILY MEMBER"/>
    <property type="match status" value="1"/>
</dbReference>
<dbReference type="PANTHER" id="PTHR19297:SF183">
    <property type="entry name" value="N-ACETYLLACTOSAMINIDE BETA-1,6-N-ACETYLGLUCOSAMINYL-TRANSFERASE"/>
    <property type="match status" value="1"/>
</dbReference>
<evidence type="ECO:0000256" key="8">
    <source>
        <dbReference type="ARBA" id="ARBA00023136"/>
    </source>
</evidence>
<keyword evidence="5" id="KW-0812">Transmembrane</keyword>
<evidence type="ECO:0000256" key="3">
    <source>
        <dbReference type="ARBA" id="ARBA00022676"/>
    </source>
</evidence>
<protein>
    <submittedName>
        <fullName evidence="11">N-acetyllactosaminide beta-1,6-N-acetylglucosaminyl-transferase</fullName>
    </submittedName>
</protein>
<comment type="pathway">
    <text evidence="2">Protein modification; protein glycosylation.</text>
</comment>
<reference evidence="11 12" key="1">
    <citation type="submission" date="2023-05" db="EMBL/GenBank/DDBJ databases">
        <title>B98-5 Cell Line De Novo Hybrid Assembly: An Optical Mapping Approach.</title>
        <authorList>
            <person name="Kananen K."/>
            <person name="Auerbach J.A."/>
            <person name="Kautto E."/>
            <person name="Blachly J.S."/>
        </authorList>
    </citation>
    <scope>NUCLEOTIDE SEQUENCE [LARGE SCALE GENOMIC DNA]</scope>
    <source>
        <strain evidence="11">B95-8</strain>
        <tissue evidence="11">Cell line</tissue>
    </source>
</reference>
<proteinExistence type="inferred from homology"/>
<keyword evidence="4" id="KW-0808">Transferase</keyword>
<evidence type="ECO:0000256" key="2">
    <source>
        <dbReference type="ARBA" id="ARBA00004922"/>
    </source>
</evidence>
<keyword evidence="6" id="KW-0735">Signal-anchor</keyword>
<dbReference type="Pfam" id="PF02485">
    <property type="entry name" value="Branch"/>
    <property type="match status" value="1"/>
</dbReference>
<evidence type="ECO:0000256" key="6">
    <source>
        <dbReference type="ARBA" id="ARBA00022968"/>
    </source>
</evidence>
<sequence length="72" mass="8019">MPQNVDCIHVDKAATTDFKIAVSELMECFSNAFISSQSEYIIYGGKSKLQADLACMRDLIASAVQWKYVINP</sequence>
<keyword evidence="12" id="KW-1185">Reference proteome</keyword>
<evidence type="ECO:0000313" key="11">
    <source>
        <dbReference type="EMBL" id="KAK2113476.1"/>
    </source>
</evidence>
<keyword evidence="8" id="KW-0472">Membrane</keyword>
<evidence type="ECO:0000256" key="4">
    <source>
        <dbReference type="ARBA" id="ARBA00022679"/>
    </source>
</evidence>
<accession>A0ABQ9VVR5</accession>
<keyword evidence="7" id="KW-1133">Transmembrane helix</keyword>
<gene>
    <name evidence="11" type="primary">GCNT2_3</name>
    <name evidence="11" type="ORF">P7K49_007742</name>
</gene>